<evidence type="ECO:0008006" key="5">
    <source>
        <dbReference type="Google" id="ProtNLM"/>
    </source>
</evidence>
<dbReference type="PANTHER" id="PTHR44196:SF1">
    <property type="entry name" value="DEHYDROGENASE_REDUCTASE SDR FAMILY MEMBER 7B"/>
    <property type="match status" value="1"/>
</dbReference>
<reference evidence="3 4" key="1">
    <citation type="journal article" date="2016" name="Environ. Microbiol.">
        <title>New Methyloceanibacter diversity from North Sea sediments includes methanotroph containing solely the soluble methane monooxygenase.</title>
        <authorList>
            <person name="Vekeman B."/>
            <person name="Kerckhof F.M."/>
            <person name="Cremers G."/>
            <person name="de Vos P."/>
            <person name="Vandamme P."/>
            <person name="Boon N."/>
            <person name="Op den Camp H.J."/>
            <person name="Heylen K."/>
        </authorList>
    </citation>
    <scope>NUCLEOTIDE SEQUENCE [LARGE SCALE GENOMIC DNA]</scope>
    <source>
        <strain evidence="3 4">R-67174</strain>
    </source>
</reference>
<evidence type="ECO:0000256" key="1">
    <source>
        <dbReference type="ARBA" id="ARBA00006484"/>
    </source>
</evidence>
<dbReference type="SUPFAM" id="SSF51735">
    <property type="entry name" value="NAD(P)-binding Rossmann-fold domains"/>
    <property type="match status" value="1"/>
</dbReference>
<name>A0A1E3W3M9_9HYPH</name>
<evidence type="ECO:0000313" key="3">
    <source>
        <dbReference type="EMBL" id="ODS00340.1"/>
    </source>
</evidence>
<organism evidence="3 4">
    <name type="scientific">Methyloceanibacter methanicus</name>
    <dbReference type="NCBI Taxonomy" id="1774968"/>
    <lineage>
        <taxon>Bacteria</taxon>
        <taxon>Pseudomonadati</taxon>
        <taxon>Pseudomonadota</taxon>
        <taxon>Alphaproteobacteria</taxon>
        <taxon>Hyphomicrobiales</taxon>
        <taxon>Hyphomicrobiaceae</taxon>
        <taxon>Methyloceanibacter</taxon>
    </lineage>
</organism>
<dbReference type="GO" id="GO:0016491">
    <property type="term" value="F:oxidoreductase activity"/>
    <property type="evidence" value="ECO:0007669"/>
    <property type="project" value="UniProtKB-KW"/>
</dbReference>
<keyword evidence="2" id="KW-0560">Oxidoreductase</keyword>
<accession>A0A1E3W3M9</accession>
<dbReference type="InterPro" id="IPR002347">
    <property type="entry name" value="SDR_fam"/>
</dbReference>
<dbReference type="Pfam" id="PF00106">
    <property type="entry name" value="adh_short"/>
    <property type="match status" value="1"/>
</dbReference>
<evidence type="ECO:0000256" key="2">
    <source>
        <dbReference type="ARBA" id="ARBA00023002"/>
    </source>
</evidence>
<keyword evidence="4" id="KW-1185">Reference proteome</keyword>
<evidence type="ECO:0000313" key="4">
    <source>
        <dbReference type="Proteomes" id="UP000094501"/>
    </source>
</evidence>
<gene>
    <name evidence="3" type="ORF">AUC68_00780</name>
</gene>
<comment type="similarity">
    <text evidence="1">Belongs to the short-chain dehydrogenases/reductases (SDR) family.</text>
</comment>
<dbReference type="Proteomes" id="UP000094501">
    <property type="component" value="Unassembled WGS sequence"/>
</dbReference>
<proteinExistence type="inferred from homology"/>
<sequence length="178" mass="19214">MGRWRPLVETSPDEAAAMIGVPYLAAFNLTRAFAPAMIDRGSGGIAFVTSPASYLAWPNASAYIAARRALAGFAESLQSELKPAGLFVTIVVLGTVDTPYFENNPGSRENIPDTDPRLLPVLTADQAAEAVFEGTEREQRFVVKPPLYRALFVMNALFPKTVASQMRRAAKKAKKAGP</sequence>
<protein>
    <recommendedName>
        <fullName evidence="5">Short-chain dehydrogenase</fullName>
    </recommendedName>
</protein>
<dbReference type="InterPro" id="IPR036291">
    <property type="entry name" value="NAD(P)-bd_dom_sf"/>
</dbReference>
<dbReference type="GO" id="GO:0016020">
    <property type="term" value="C:membrane"/>
    <property type="evidence" value="ECO:0007669"/>
    <property type="project" value="TreeGrafter"/>
</dbReference>
<dbReference type="OrthoDB" id="7323764at2"/>
<dbReference type="AlphaFoldDB" id="A0A1E3W3M9"/>
<comment type="caution">
    <text evidence="3">The sequence shown here is derived from an EMBL/GenBank/DDBJ whole genome shotgun (WGS) entry which is preliminary data.</text>
</comment>
<dbReference type="Gene3D" id="3.40.50.720">
    <property type="entry name" value="NAD(P)-binding Rossmann-like Domain"/>
    <property type="match status" value="1"/>
</dbReference>
<dbReference type="EMBL" id="LPWG01000007">
    <property type="protein sequence ID" value="ODS00340.1"/>
    <property type="molecule type" value="Genomic_DNA"/>
</dbReference>
<dbReference type="PANTHER" id="PTHR44196">
    <property type="entry name" value="DEHYDROGENASE/REDUCTASE SDR FAMILY MEMBER 7B"/>
    <property type="match status" value="1"/>
</dbReference>
<dbReference type="RefSeq" id="WP_069436570.1">
    <property type="nucleotide sequence ID" value="NZ_LPWG01000007.1"/>
</dbReference>
<dbReference type="STRING" id="1774968.AUC68_00780"/>